<feature type="transmembrane region" description="Helical" evidence="7">
    <location>
        <begin position="555"/>
        <end position="576"/>
    </location>
</feature>
<evidence type="ECO:0000256" key="7">
    <source>
        <dbReference type="SAM" id="Phobius"/>
    </source>
</evidence>
<reference evidence="10" key="1">
    <citation type="submission" date="2022-07" db="EMBL/GenBank/DDBJ databases">
        <title>Enhanced cultured diversity of the mouse gut microbiota enables custom-made synthetic communities.</title>
        <authorList>
            <person name="Afrizal A."/>
        </authorList>
    </citation>
    <scope>NUCLEOTIDE SEQUENCE</scope>
    <source>
        <strain evidence="10">DSM 29482</strain>
    </source>
</reference>
<feature type="domain" description="MacB-like periplasmic core" evidence="9">
    <location>
        <begin position="725"/>
        <end position="894"/>
    </location>
</feature>
<feature type="coiled-coil region" evidence="6">
    <location>
        <begin position="258"/>
        <end position="296"/>
    </location>
</feature>
<feature type="transmembrane region" description="Helical" evidence="7">
    <location>
        <begin position="721"/>
        <end position="741"/>
    </location>
</feature>
<feature type="transmembrane region" description="Helical" evidence="7">
    <location>
        <begin position="640"/>
        <end position="666"/>
    </location>
</feature>
<dbReference type="GO" id="GO:0005886">
    <property type="term" value="C:plasma membrane"/>
    <property type="evidence" value="ECO:0007669"/>
    <property type="project" value="UniProtKB-SubCell"/>
</dbReference>
<evidence type="ECO:0000259" key="8">
    <source>
        <dbReference type="Pfam" id="PF02687"/>
    </source>
</evidence>
<evidence type="ECO:0000313" key="10">
    <source>
        <dbReference type="EMBL" id="MCR2043556.1"/>
    </source>
</evidence>
<gene>
    <name evidence="10" type="ORF">NSA23_05425</name>
</gene>
<evidence type="ECO:0000256" key="4">
    <source>
        <dbReference type="ARBA" id="ARBA00022989"/>
    </source>
</evidence>
<evidence type="ECO:0000259" key="9">
    <source>
        <dbReference type="Pfam" id="PF12704"/>
    </source>
</evidence>
<keyword evidence="2" id="KW-1003">Cell membrane</keyword>
<evidence type="ECO:0000256" key="3">
    <source>
        <dbReference type="ARBA" id="ARBA00022692"/>
    </source>
</evidence>
<evidence type="ECO:0000256" key="5">
    <source>
        <dbReference type="ARBA" id="ARBA00023136"/>
    </source>
</evidence>
<dbReference type="AlphaFoldDB" id="A0A9X2MHE4"/>
<keyword evidence="5 7" id="KW-0472">Membrane</keyword>
<evidence type="ECO:0000256" key="2">
    <source>
        <dbReference type="ARBA" id="ARBA00022475"/>
    </source>
</evidence>
<dbReference type="Pfam" id="PF12704">
    <property type="entry name" value="MacB_PCD"/>
    <property type="match status" value="1"/>
</dbReference>
<keyword evidence="3 7" id="KW-0812">Transmembrane</keyword>
<dbReference type="InterPro" id="IPR025857">
    <property type="entry name" value="MacB_PCD"/>
</dbReference>
<dbReference type="PANTHER" id="PTHR30287:SF1">
    <property type="entry name" value="INNER MEMBRANE PROTEIN"/>
    <property type="match status" value="1"/>
</dbReference>
<evidence type="ECO:0000313" key="11">
    <source>
        <dbReference type="Proteomes" id="UP001142078"/>
    </source>
</evidence>
<dbReference type="InterPro" id="IPR003838">
    <property type="entry name" value="ABC3_permease_C"/>
</dbReference>
<feature type="transmembrane region" description="Helical" evidence="7">
    <location>
        <begin position="20"/>
        <end position="37"/>
    </location>
</feature>
<feature type="transmembrane region" description="Helical" evidence="7">
    <location>
        <begin position="1007"/>
        <end position="1028"/>
    </location>
</feature>
<feature type="transmembrane region" description="Helical" evidence="7">
    <location>
        <begin position="597"/>
        <end position="620"/>
    </location>
</feature>
<comment type="caution">
    <text evidence="10">The sequence shown here is derived from an EMBL/GenBank/DDBJ whole genome shotgun (WGS) entry which is preliminary data.</text>
</comment>
<feature type="coiled-coil region" evidence="6">
    <location>
        <begin position="322"/>
        <end position="519"/>
    </location>
</feature>
<feature type="domain" description="ABC3 transporter permease C-terminal" evidence="8">
    <location>
        <begin position="957"/>
        <end position="1065"/>
    </location>
</feature>
<proteinExistence type="predicted"/>
<keyword evidence="6" id="KW-0175">Coiled coil</keyword>
<name>A0A9X2MHE4_9FIRM</name>
<dbReference type="Pfam" id="PF02687">
    <property type="entry name" value="FtsX"/>
    <property type="match status" value="2"/>
</dbReference>
<keyword evidence="4 7" id="KW-1133">Transmembrane helix</keyword>
<keyword evidence="11" id="KW-1185">Reference proteome</keyword>
<protein>
    <submittedName>
        <fullName evidence="10">ABC transporter permease</fullName>
    </submittedName>
</protein>
<comment type="subcellular location">
    <subcellularLocation>
        <location evidence="1">Cell membrane</location>
        <topology evidence="1">Multi-pass membrane protein</topology>
    </subcellularLocation>
</comment>
<evidence type="ECO:0000256" key="1">
    <source>
        <dbReference type="ARBA" id="ARBA00004651"/>
    </source>
</evidence>
<dbReference type="InterPro" id="IPR038766">
    <property type="entry name" value="Membrane_comp_ABC_pdt"/>
</dbReference>
<dbReference type="PANTHER" id="PTHR30287">
    <property type="entry name" value="MEMBRANE COMPONENT OF PREDICTED ABC SUPERFAMILY METABOLITE UPTAKE TRANSPORTER"/>
    <property type="match status" value="1"/>
</dbReference>
<dbReference type="EMBL" id="JANJZL010000003">
    <property type="protein sequence ID" value="MCR2043556.1"/>
    <property type="molecule type" value="Genomic_DNA"/>
</dbReference>
<accession>A0A9X2MHE4</accession>
<dbReference type="Proteomes" id="UP001142078">
    <property type="component" value="Unassembled WGS sequence"/>
</dbReference>
<feature type="transmembrane region" description="Helical" evidence="7">
    <location>
        <begin position="1048"/>
        <end position="1070"/>
    </location>
</feature>
<organism evidence="10 11">
    <name type="scientific">Anaerosalibacter massiliensis</name>
    <dbReference type="NCBI Taxonomy" id="1347392"/>
    <lineage>
        <taxon>Bacteria</taxon>
        <taxon>Bacillati</taxon>
        <taxon>Bacillota</taxon>
        <taxon>Tissierellia</taxon>
        <taxon>Tissierellales</taxon>
        <taxon>Sporanaerobacteraceae</taxon>
        <taxon>Anaerosalibacter</taxon>
    </lineage>
</organism>
<evidence type="ECO:0000256" key="6">
    <source>
        <dbReference type="SAM" id="Coils"/>
    </source>
</evidence>
<dbReference type="RefSeq" id="WP_257490318.1">
    <property type="nucleotide sequence ID" value="NZ_JANJZL010000003.1"/>
</dbReference>
<feature type="transmembrane region" description="Helical" evidence="7">
    <location>
        <begin position="951"/>
        <end position="973"/>
    </location>
</feature>
<feature type="domain" description="ABC3 transporter permease C-terminal" evidence="8">
    <location>
        <begin position="555"/>
        <end position="675"/>
    </location>
</feature>
<sequence length="1083" mass="123868">MRNPLLKDTFREIKGTLSKFFSIFAIVALGVGFFAGIKATSPDMKITADKYFDEYNLMDMRIISTIGFNDKDIDIIKKVSEAQGVLPTYSIDALINVDNKEMAFKVLSLPMNKIKKPDRSYINRTKLVKGRYPEKLGEAVAEKNKMLKSNLSIGSKVKLSSGTDKDIGESLKNNEFTIVGIVETPYYVSAERGTTDIGNGKIDSFIMISEENFKIPRYTDIFLTFKETEGVFSYDDEYDNILEPIRKKLNNIGKVRSKEAYNEIVSEANKKLDISRKELQKAEEESKKELNKAYQEILDGENKIVKGEKELHDKEIEFNKIVKEAEEKILSGKKDLKRGEEEYNQKSQEFNKIKNKAETEFIKGEKEIKFAEKELNEKEAELNELKTFLKTNTNLPEEEKIELEKKYSGGIEQLEYGKRELEKSKAKLENKKNQLSMAEKEIVTGKEKLDSSEKQIVLEEKKLQEGKRKAESEFVTGHKKLANSRKELENGKKEYEEGKREAEEKLADARKKIADGEEEIKDIKDPKWYVIKRNQTFDFIDYEMAADRIDAISKVFPVFFFLIAALVSLTTMTRMVDEQRTYIGTLKALGYSKFSIALKYIIYAGIASISGSIFGVLIGFKVFPTIIFNAYRIMYTMPSIVIIFNWPYAIISMAFGVFTTTLAALISSYKELKETPALLIRPKVQKSGKRIFLERIKFIWFRMNFSQKVTARNIIRYKKKLFMTILGVGGCTALMLAGFGLKDSIVDIVDKQFNEIYEYDMTIGLKNETRSEKQGDIKSILNKNKGISDYIFANEKNINVIVGKEEKVAFLVVPEDIDDLRNFINLKSRTTNEKVPLTNDGVVITEKLAKMLQVQVGDEVYIKDEDNRKIRVKVSGIAENYVSHYIYMSPILFERLYNQEIRYDGLLAKTVDTSKGFENKLSTNLLKNPEISSVNFITGMSSSFEDTVGSLNHVVLVLIVSAGALAFVVLYNLTNVNISERLREIATIKVLGFYDNEVSSYVYRENIILTIIGTILGLFMGVFLHRYIILTGEIDSMMFSRDIRFVSYIYSAILTILFAASVNFVMYFRLKDIKMVESLKSVE</sequence>